<gene>
    <name evidence="2" type="ORF">COHA_005796</name>
</gene>
<dbReference type="AlphaFoldDB" id="A0AAD5DM33"/>
<comment type="caution">
    <text evidence="2">The sequence shown here is derived from an EMBL/GenBank/DDBJ whole genome shotgun (WGS) entry which is preliminary data.</text>
</comment>
<organism evidence="2 3">
    <name type="scientific">Chlorella ohadii</name>
    <dbReference type="NCBI Taxonomy" id="2649997"/>
    <lineage>
        <taxon>Eukaryota</taxon>
        <taxon>Viridiplantae</taxon>
        <taxon>Chlorophyta</taxon>
        <taxon>core chlorophytes</taxon>
        <taxon>Trebouxiophyceae</taxon>
        <taxon>Chlorellales</taxon>
        <taxon>Chlorellaceae</taxon>
        <taxon>Chlorella clade</taxon>
        <taxon>Chlorella</taxon>
    </lineage>
</organism>
<evidence type="ECO:0000313" key="2">
    <source>
        <dbReference type="EMBL" id="KAI7840497.1"/>
    </source>
</evidence>
<sequence>MSSKIKGSKAAASRPAAAGEAGQYEPDALFQPISLAQPKLDCSGVGLDGEQELWLLQLPLDFPVGAKVSWEVSEDAADGFRGRCTVDGVDYLLLPDQEALSADLFATPSSPSGSVAPVARRLTVVRTTDAPAVCFAQTAEELAAAAVAPRPAALAAPADKKALKRKKADSAKAVSAPVAPVAAPRGGAAPAAPSGTQQAGVVGPGGTPAAAEQQQQGQQGQQPSEKKKKKEKSEKKRKKEEAAAGEGAAAAAAAAAEGGSEKKKKKEKSAKKEKKEKKKDK</sequence>
<feature type="compositionally biased region" description="Basic residues" evidence="1">
    <location>
        <begin position="262"/>
        <end position="281"/>
    </location>
</feature>
<proteinExistence type="predicted"/>
<feature type="region of interest" description="Disordered" evidence="1">
    <location>
        <begin position="148"/>
        <end position="281"/>
    </location>
</feature>
<evidence type="ECO:0000256" key="1">
    <source>
        <dbReference type="SAM" id="MobiDB-lite"/>
    </source>
</evidence>
<feature type="compositionally biased region" description="Low complexity" evidence="1">
    <location>
        <begin position="171"/>
        <end position="223"/>
    </location>
</feature>
<dbReference type="EMBL" id="JADXDR010000079">
    <property type="protein sequence ID" value="KAI7840497.1"/>
    <property type="molecule type" value="Genomic_DNA"/>
</dbReference>
<dbReference type="Proteomes" id="UP001205105">
    <property type="component" value="Unassembled WGS sequence"/>
</dbReference>
<reference evidence="2" key="1">
    <citation type="submission" date="2020-11" db="EMBL/GenBank/DDBJ databases">
        <title>Chlorella ohadii genome sequencing and assembly.</title>
        <authorList>
            <person name="Murik O."/>
            <person name="Treves H."/>
            <person name="Kedem I."/>
            <person name="Shotland Y."/>
            <person name="Kaplan A."/>
        </authorList>
    </citation>
    <scope>NUCLEOTIDE SEQUENCE</scope>
    <source>
        <strain evidence="2">1</strain>
    </source>
</reference>
<name>A0AAD5DM33_9CHLO</name>
<feature type="region of interest" description="Disordered" evidence="1">
    <location>
        <begin position="1"/>
        <end position="21"/>
    </location>
</feature>
<accession>A0AAD5DM33</accession>
<keyword evidence="3" id="KW-1185">Reference proteome</keyword>
<feature type="compositionally biased region" description="Basic and acidic residues" evidence="1">
    <location>
        <begin position="231"/>
        <end position="242"/>
    </location>
</feature>
<feature type="compositionally biased region" description="Low complexity" evidence="1">
    <location>
        <begin position="244"/>
        <end position="258"/>
    </location>
</feature>
<protein>
    <submittedName>
        <fullName evidence="2">Uncharacterized protein</fullName>
    </submittedName>
</protein>
<feature type="compositionally biased region" description="Low complexity" evidence="1">
    <location>
        <begin position="148"/>
        <end position="157"/>
    </location>
</feature>
<evidence type="ECO:0000313" key="3">
    <source>
        <dbReference type="Proteomes" id="UP001205105"/>
    </source>
</evidence>